<keyword evidence="2" id="KW-1185">Reference proteome</keyword>
<proteinExistence type="predicted"/>
<protein>
    <recommendedName>
        <fullName evidence="3">SnoaL-like domain-containing protein</fullName>
    </recommendedName>
</protein>
<evidence type="ECO:0000313" key="1">
    <source>
        <dbReference type="EMBL" id="MBA8956781.1"/>
    </source>
</evidence>
<evidence type="ECO:0008006" key="3">
    <source>
        <dbReference type="Google" id="ProtNLM"/>
    </source>
</evidence>
<sequence>MSAALEAAINEWHASVNDGDLERSAKAVADPIVVLGPKGAGPITPEQFAGWVERSGIRLVPRSWHPVGERLMVVEQDATWPGSEAPTRVATVFRVTGAKVSAALRLPDLRAALDLAYICREMAATE</sequence>
<organism evidence="1 2">
    <name type="scientific">Actinomadura namibiensis</name>
    <dbReference type="NCBI Taxonomy" id="182080"/>
    <lineage>
        <taxon>Bacteria</taxon>
        <taxon>Bacillati</taxon>
        <taxon>Actinomycetota</taxon>
        <taxon>Actinomycetes</taxon>
        <taxon>Streptosporangiales</taxon>
        <taxon>Thermomonosporaceae</taxon>
        <taxon>Actinomadura</taxon>
    </lineage>
</organism>
<dbReference type="EMBL" id="JACJIA010000018">
    <property type="protein sequence ID" value="MBA8956781.1"/>
    <property type="molecule type" value="Genomic_DNA"/>
</dbReference>
<name>A0A7W3LYS7_ACTNM</name>
<dbReference type="InterPro" id="IPR032710">
    <property type="entry name" value="NTF2-like_dom_sf"/>
</dbReference>
<dbReference type="SUPFAM" id="SSF54427">
    <property type="entry name" value="NTF2-like"/>
    <property type="match status" value="1"/>
</dbReference>
<accession>A0A7W3LYS7</accession>
<dbReference type="Proteomes" id="UP000572680">
    <property type="component" value="Unassembled WGS sequence"/>
</dbReference>
<dbReference type="RefSeq" id="WP_182848671.1">
    <property type="nucleotide sequence ID" value="NZ_BAAALP010000075.1"/>
</dbReference>
<evidence type="ECO:0000313" key="2">
    <source>
        <dbReference type="Proteomes" id="UP000572680"/>
    </source>
</evidence>
<gene>
    <name evidence="1" type="ORF">HNR61_008471</name>
</gene>
<reference evidence="1 2" key="1">
    <citation type="submission" date="2020-08" db="EMBL/GenBank/DDBJ databases">
        <title>Genomic Encyclopedia of Type Strains, Phase IV (KMG-IV): sequencing the most valuable type-strain genomes for metagenomic binning, comparative biology and taxonomic classification.</title>
        <authorList>
            <person name="Goeker M."/>
        </authorList>
    </citation>
    <scope>NUCLEOTIDE SEQUENCE [LARGE SCALE GENOMIC DNA]</scope>
    <source>
        <strain evidence="1 2">DSM 44197</strain>
    </source>
</reference>
<dbReference type="AlphaFoldDB" id="A0A7W3LYS7"/>
<comment type="caution">
    <text evidence="1">The sequence shown here is derived from an EMBL/GenBank/DDBJ whole genome shotgun (WGS) entry which is preliminary data.</text>
</comment>